<comment type="caution">
    <text evidence="1">The sequence shown here is derived from an EMBL/GenBank/DDBJ whole genome shotgun (WGS) entry which is preliminary data.</text>
</comment>
<accession>A0A015IU49</accession>
<dbReference type="EMBL" id="JEMT01025850">
    <property type="protein sequence ID" value="EXX60782.1"/>
    <property type="molecule type" value="Genomic_DNA"/>
</dbReference>
<evidence type="ECO:0000313" key="2">
    <source>
        <dbReference type="Proteomes" id="UP000022910"/>
    </source>
</evidence>
<dbReference type="Proteomes" id="UP000022910">
    <property type="component" value="Unassembled WGS sequence"/>
</dbReference>
<name>A0A015IU49_RHIIW</name>
<dbReference type="OrthoDB" id="2433022at2759"/>
<organism evidence="1 2">
    <name type="scientific">Rhizophagus irregularis (strain DAOM 197198w)</name>
    <name type="common">Glomus intraradices</name>
    <dbReference type="NCBI Taxonomy" id="1432141"/>
    <lineage>
        <taxon>Eukaryota</taxon>
        <taxon>Fungi</taxon>
        <taxon>Fungi incertae sedis</taxon>
        <taxon>Mucoromycota</taxon>
        <taxon>Glomeromycotina</taxon>
        <taxon>Glomeromycetes</taxon>
        <taxon>Glomerales</taxon>
        <taxon>Glomeraceae</taxon>
        <taxon>Rhizophagus</taxon>
    </lineage>
</organism>
<gene>
    <name evidence="1" type="ORF">RirG_176900</name>
</gene>
<evidence type="ECO:0000313" key="1">
    <source>
        <dbReference type="EMBL" id="EXX60782.1"/>
    </source>
</evidence>
<protein>
    <submittedName>
        <fullName evidence="1">Uncharacterized protein</fullName>
    </submittedName>
</protein>
<keyword evidence="2" id="KW-1185">Reference proteome</keyword>
<dbReference type="HOGENOM" id="CLU_1166382_0_0_1"/>
<sequence>MFARRIFCAADVTNSRIRFVVSSRCGLCCSSYGFGVGVCQVYQKDFELGSSIGIFESEGTSGTLSAVVRDKISDQIGILPCEHVCKFNESSTGTSIIIHQPSHKDLDNLLVGIASKNKAYEKISEDMVICETTTTPKHTGIDAAYCTFTNTNRTLCTNKCSVLPEKFKKANLPGNTCINGFYKCEEFDNDIDDFDIFKVVRATGFTLGKLLPIGVAISIDLTNESIKIRKRARQNSYL</sequence>
<reference evidence="1 2" key="1">
    <citation type="submission" date="2014-02" db="EMBL/GenBank/DDBJ databases">
        <title>Single nucleus genome sequencing reveals high similarity among nuclei of an endomycorrhizal fungus.</title>
        <authorList>
            <person name="Lin K."/>
            <person name="Geurts R."/>
            <person name="Zhang Z."/>
            <person name="Limpens E."/>
            <person name="Saunders D.G."/>
            <person name="Mu D."/>
            <person name="Pang E."/>
            <person name="Cao H."/>
            <person name="Cha H."/>
            <person name="Lin T."/>
            <person name="Zhou Q."/>
            <person name="Shang Y."/>
            <person name="Li Y."/>
            <person name="Ivanov S."/>
            <person name="Sharma T."/>
            <person name="Velzen R.V."/>
            <person name="Ruijter N.D."/>
            <person name="Aanen D.K."/>
            <person name="Win J."/>
            <person name="Kamoun S."/>
            <person name="Bisseling T."/>
            <person name="Huang S."/>
        </authorList>
    </citation>
    <scope>NUCLEOTIDE SEQUENCE [LARGE SCALE GENOMIC DNA]</scope>
    <source>
        <strain evidence="2">DAOM197198w</strain>
    </source>
</reference>
<proteinExistence type="predicted"/>
<dbReference type="AlphaFoldDB" id="A0A015IU49"/>